<dbReference type="Proteomes" id="UP001059934">
    <property type="component" value="Chromosome"/>
</dbReference>
<keyword evidence="1" id="KW-0602">Photosynthesis</keyword>
<protein>
    <submittedName>
        <fullName evidence="4">YCF48-related protein</fullName>
    </submittedName>
</protein>
<organism evidence="4 5">
    <name type="scientific">SAR92 clade bacterium H455</name>
    <dbReference type="NCBI Taxonomy" id="2974818"/>
    <lineage>
        <taxon>Bacteria</taxon>
        <taxon>Pseudomonadati</taxon>
        <taxon>Pseudomonadota</taxon>
        <taxon>Gammaproteobacteria</taxon>
        <taxon>Cellvibrionales</taxon>
        <taxon>Porticoccaceae</taxon>
        <taxon>SAR92 clade</taxon>
    </lineage>
</organism>
<dbReference type="InterPro" id="IPR028203">
    <property type="entry name" value="PSII_CF48-like_dom"/>
</dbReference>
<evidence type="ECO:0000256" key="1">
    <source>
        <dbReference type="ARBA" id="ARBA00022531"/>
    </source>
</evidence>
<keyword evidence="2" id="KW-0604">Photosystem II</keyword>
<reference evidence="4" key="1">
    <citation type="submission" date="2022-08" db="EMBL/GenBank/DDBJ databases">
        <title>Catabolic pathway analysis in culturable SAR92 clade bacteria reveals their overlooked roles in DMSP degradation in coastal seas.</title>
        <authorList>
            <person name="He X."/>
            <person name="Zhang X."/>
            <person name="Zhang Y."/>
        </authorList>
    </citation>
    <scope>NUCLEOTIDE SEQUENCE</scope>
    <source>
        <strain evidence="4">H455</strain>
    </source>
</reference>
<dbReference type="PANTHER" id="PTHR47199:SF2">
    <property type="entry name" value="PHOTOSYSTEM II STABILITY_ASSEMBLY FACTOR HCF136, CHLOROPLASTIC"/>
    <property type="match status" value="1"/>
</dbReference>
<dbReference type="PANTHER" id="PTHR47199">
    <property type="entry name" value="PHOTOSYSTEM II STABILITY/ASSEMBLY FACTOR HCF136, CHLOROPLASTIC"/>
    <property type="match status" value="1"/>
</dbReference>
<proteinExistence type="predicted"/>
<evidence type="ECO:0000313" key="5">
    <source>
        <dbReference type="Proteomes" id="UP001059934"/>
    </source>
</evidence>
<dbReference type="Pfam" id="PF14870">
    <property type="entry name" value="PSII_BNR"/>
    <property type="match status" value="1"/>
</dbReference>
<accession>A0ABY5TNM0</accession>
<evidence type="ECO:0000256" key="2">
    <source>
        <dbReference type="ARBA" id="ARBA00023276"/>
    </source>
</evidence>
<name>A0ABY5TNM0_9GAMM</name>
<gene>
    <name evidence="4" type="ORF">NYF23_02155</name>
</gene>
<evidence type="ECO:0000259" key="3">
    <source>
        <dbReference type="Pfam" id="PF14870"/>
    </source>
</evidence>
<dbReference type="EMBL" id="CP103416">
    <property type="protein sequence ID" value="UVW35424.1"/>
    <property type="molecule type" value="Genomic_DNA"/>
</dbReference>
<evidence type="ECO:0000313" key="4">
    <source>
        <dbReference type="EMBL" id="UVW35424.1"/>
    </source>
</evidence>
<dbReference type="Gene3D" id="2.130.10.10">
    <property type="entry name" value="YVTN repeat-like/Quinoprotein amine dehydrogenase"/>
    <property type="match status" value="2"/>
</dbReference>
<dbReference type="CDD" id="cd15482">
    <property type="entry name" value="Sialidase_non-viral"/>
    <property type="match status" value="1"/>
</dbReference>
<feature type="domain" description="Photosynthesis system II assembly factor Ycf48/Hcf136-like" evidence="3">
    <location>
        <begin position="144"/>
        <end position="234"/>
    </location>
</feature>
<sequence length="350" mass="37746">MNFVSSVNSASDTNGCTAGHSNPSCLHKGSGLIRHFSSAAILAMAGFLCACEARLNLSGVEDTLNQPIRRTDQLMVLEHVGETLVMLGNDGLLLRRPIEGEVWQRDQLGDADNHPDFISGAVCGDGSLVALSYQADVWHSRDQGESWQTYSLPTDEDVQDIDCTQSNELWVVGSFSTMLHSSAAGQEWEVTTLDEDAMLTAVTFSSAEQGYSAGEFGLLAVTKDAGDSWTVVDLIGDELYPLAVHFDLAGNGWVGGLQGVIMRSRDGGESWERTDTPTESPIYKFLMVGEKLIATGDQGVILQWSEGAWRKVETPDIPTYFRAGVALDNQRALIAGGWGVLLPLSLDASL</sequence>
<keyword evidence="5" id="KW-1185">Reference proteome</keyword>
<dbReference type="SUPFAM" id="SSF110296">
    <property type="entry name" value="Oligoxyloglucan reducing end-specific cellobiohydrolase"/>
    <property type="match status" value="1"/>
</dbReference>
<dbReference type="InterPro" id="IPR015943">
    <property type="entry name" value="WD40/YVTN_repeat-like_dom_sf"/>
</dbReference>